<comment type="caution">
    <text evidence="5">The sequence shown here is derived from an EMBL/GenBank/DDBJ whole genome shotgun (WGS) entry which is preliminary data.</text>
</comment>
<keyword evidence="3" id="KW-0460">Magnesium</keyword>
<evidence type="ECO:0000256" key="2">
    <source>
        <dbReference type="ARBA" id="ARBA00022801"/>
    </source>
</evidence>
<dbReference type="Pfam" id="PF12710">
    <property type="entry name" value="HAD"/>
    <property type="match status" value="1"/>
</dbReference>
<dbReference type="NCBIfam" id="TIGR01490">
    <property type="entry name" value="HAD-SF-IB-hyp1"/>
    <property type="match status" value="1"/>
</dbReference>
<dbReference type="AlphaFoldDB" id="A0A934R6D3"/>
<keyword evidence="4" id="KW-0812">Transmembrane</keyword>
<dbReference type="SUPFAM" id="SSF56784">
    <property type="entry name" value="HAD-like"/>
    <property type="match status" value="1"/>
</dbReference>
<dbReference type="Gene3D" id="3.40.50.1000">
    <property type="entry name" value="HAD superfamily/HAD-like"/>
    <property type="match status" value="1"/>
</dbReference>
<keyword evidence="6" id="KW-1185">Reference proteome</keyword>
<evidence type="ECO:0000313" key="5">
    <source>
        <dbReference type="EMBL" id="MBK1815974.1"/>
    </source>
</evidence>
<dbReference type="EMBL" id="JAENIK010000011">
    <property type="protein sequence ID" value="MBK1815974.1"/>
    <property type="molecule type" value="Genomic_DNA"/>
</dbReference>
<protein>
    <submittedName>
        <fullName evidence="5">Haloacid dehalogenase-like hydrolase</fullName>
    </submittedName>
</protein>
<evidence type="ECO:0000313" key="6">
    <source>
        <dbReference type="Proteomes" id="UP000600139"/>
    </source>
</evidence>
<gene>
    <name evidence="5" type="ORF">JIN84_10115</name>
</gene>
<dbReference type="InterPro" id="IPR006385">
    <property type="entry name" value="HAD_hydro_SerB1"/>
</dbReference>
<accession>A0A934R6D3</accession>
<evidence type="ECO:0000256" key="3">
    <source>
        <dbReference type="ARBA" id="ARBA00022842"/>
    </source>
</evidence>
<feature type="transmembrane region" description="Helical" evidence="4">
    <location>
        <begin position="41"/>
        <end position="61"/>
    </location>
</feature>
<evidence type="ECO:0000256" key="4">
    <source>
        <dbReference type="SAM" id="Phobius"/>
    </source>
</evidence>
<reference evidence="5" key="1">
    <citation type="submission" date="2021-01" db="EMBL/GenBank/DDBJ databases">
        <title>Modified the classification status of verrucomicrobia.</title>
        <authorList>
            <person name="Feng X."/>
        </authorList>
    </citation>
    <scope>NUCLEOTIDE SEQUENCE</scope>
    <source>
        <strain evidence="5">JCM 18052</strain>
    </source>
</reference>
<dbReference type="GO" id="GO:0016787">
    <property type="term" value="F:hydrolase activity"/>
    <property type="evidence" value="ECO:0007669"/>
    <property type="project" value="UniProtKB-KW"/>
</dbReference>
<dbReference type="PANTHER" id="PTHR43344">
    <property type="entry name" value="PHOSPHOSERINE PHOSPHATASE"/>
    <property type="match status" value="1"/>
</dbReference>
<proteinExistence type="predicted"/>
<sequence length="251" mass="27901">MNDATPPPGIALFDLDGTLIAWDCQLLFRHFILRREPWRGVFLPVFLAFLPLTGLLGAGGMKRIFLSYLYGISPEKLDEYSREFASAVMPAIYPELLERLEEQRRRGDFLILASASPEFYVKHIGRELGFHLTLGTPVETGTFFPDLENHKGVAKVERLRQILPASYFQDDRLRNCHGYTDSTADLPMLALCETATVVNPSAGLAELARGNGWKIVHPARPWISKLGFFARTLALLVGAGDDPGGISKSVK</sequence>
<dbReference type="NCBIfam" id="TIGR01488">
    <property type="entry name" value="HAD-SF-IB"/>
    <property type="match status" value="1"/>
</dbReference>
<dbReference type="InterPro" id="IPR036412">
    <property type="entry name" value="HAD-like_sf"/>
</dbReference>
<dbReference type="InterPro" id="IPR050582">
    <property type="entry name" value="HAD-like_SerB"/>
</dbReference>
<dbReference type="RefSeq" id="WP_200350934.1">
    <property type="nucleotide sequence ID" value="NZ_BAABHZ010000006.1"/>
</dbReference>
<dbReference type="Proteomes" id="UP000600139">
    <property type="component" value="Unassembled WGS sequence"/>
</dbReference>
<dbReference type="InterPro" id="IPR023214">
    <property type="entry name" value="HAD_sf"/>
</dbReference>
<dbReference type="Gene3D" id="1.20.1440.100">
    <property type="entry name" value="SG protein - dephosphorylation function"/>
    <property type="match status" value="1"/>
</dbReference>
<evidence type="ECO:0000256" key="1">
    <source>
        <dbReference type="ARBA" id="ARBA00022723"/>
    </source>
</evidence>
<keyword evidence="1" id="KW-0479">Metal-binding</keyword>
<organism evidence="5 6">
    <name type="scientific">Luteolibacter yonseiensis</name>
    <dbReference type="NCBI Taxonomy" id="1144680"/>
    <lineage>
        <taxon>Bacteria</taxon>
        <taxon>Pseudomonadati</taxon>
        <taxon>Verrucomicrobiota</taxon>
        <taxon>Verrucomicrobiia</taxon>
        <taxon>Verrucomicrobiales</taxon>
        <taxon>Verrucomicrobiaceae</taxon>
        <taxon>Luteolibacter</taxon>
    </lineage>
</organism>
<keyword evidence="2 5" id="KW-0378">Hydrolase</keyword>
<name>A0A934R6D3_9BACT</name>
<keyword evidence="4" id="KW-1133">Transmembrane helix</keyword>
<keyword evidence="4" id="KW-0472">Membrane</keyword>
<dbReference type="GO" id="GO:0046872">
    <property type="term" value="F:metal ion binding"/>
    <property type="evidence" value="ECO:0007669"/>
    <property type="project" value="UniProtKB-KW"/>
</dbReference>
<dbReference type="PANTHER" id="PTHR43344:SF13">
    <property type="entry name" value="PHOSPHATASE RV3661-RELATED"/>
    <property type="match status" value="1"/>
</dbReference>